<name>C4K5P4_HAMD5</name>
<dbReference type="HOGENOM" id="CLU_3353069_0_0_6"/>
<dbReference type="Proteomes" id="UP000002334">
    <property type="component" value="Chromosome"/>
</dbReference>
<protein>
    <submittedName>
        <fullName evidence="1">Uncharacterized protein</fullName>
    </submittedName>
</protein>
<proteinExistence type="predicted"/>
<accession>C4K5P4</accession>
<sequence>MMQKGHGWLFLHLRSRCRDNDDFLACHQFNPGGTGVLF</sequence>
<evidence type="ECO:0000313" key="1">
    <source>
        <dbReference type="EMBL" id="ACQ67887.1"/>
    </source>
</evidence>
<gene>
    <name evidence="1" type="ordered locus">HDEF_1229</name>
</gene>
<keyword evidence="2" id="KW-1185">Reference proteome</keyword>
<dbReference type="KEGG" id="hde:HDEF_1229"/>
<dbReference type="EMBL" id="CP001277">
    <property type="protein sequence ID" value="ACQ67887.1"/>
    <property type="molecule type" value="Genomic_DNA"/>
</dbReference>
<reference evidence="1 2" key="1">
    <citation type="journal article" date="2009" name="Proc. Natl. Acad. Sci. U.S.A.">
        <title>Hamiltonella defensa, genome evolution of protective bacterial endosymbiont from pathogenic ancestors.</title>
        <authorList>
            <person name="Degnan P.H."/>
            <person name="Yu Y."/>
            <person name="Sisneros N."/>
            <person name="Wing R.A."/>
            <person name="Moran N.A."/>
        </authorList>
    </citation>
    <scope>NUCLEOTIDE SEQUENCE [LARGE SCALE GENOMIC DNA]</scope>
    <source>
        <strain evidence="2">5AT</strain>
    </source>
</reference>
<organism evidence="1 2">
    <name type="scientific">Hamiltonella defensa subsp. Acyrthosiphon pisum (strain 5AT)</name>
    <dbReference type="NCBI Taxonomy" id="572265"/>
    <lineage>
        <taxon>Bacteria</taxon>
        <taxon>Pseudomonadati</taxon>
        <taxon>Pseudomonadota</taxon>
        <taxon>Gammaproteobacteria</taxon>
        <taxon>Enterobacterales</taxon>
        <taxon>Enterobacteriaceae</taxon>
        <taxon>aphid secondary symbionts</taxon>
        <taxon>Candidatus Williamhamiltonella</taxon>
    </lineage>
</organism>
<dbReference type="AlphaFoldDB" id="C4K5P4"/>
<evidence type="ECO:0000313" key="2">
    <source>
        <dbReference type="Proteomes" id="UP000002334"/>
    </source>
</evidence>